<dbReference type="Pfam" id="PF13977">
    <property type="entry name" value="TetR_C_6"/>
    <property type="match status" value="1"/>
</dbReference>
<protein>
    <submittedName>
        <fullName evidence="7">TetR/AcrR family transcriptional regulator</fullName>
    </submittedName>
</protein>
<dbReference type="EMBL" id="CP061274">
    <property type="protein sequence ID" value="QOD44084.1"/>
    <property type="molecule type" value="Genomic_DNA"/>
</dbReference>
<dbReference type="PANTHER" id="PTHR30055">
    <property type="entry name" value="HTH-TYPE TRANSCRIPTIONAL REGULATOR RUTR"/>
    <property type="match status" value="1"/>
</dbReference>
<accession>A0A7L7Z2W1</accession>
<dbReference type="GO" id="GO:0003700">
    <property type="term" value="F:DNA-binding transcription factor activity"/>
    <property type="evidence" value="ECO:0007669"/>
    <property type="project" value="TreeGrafter"/>
</dbReference>
<evidence type="ECO:0000313" key="8">
    <source>
        <dbReference type="Proteomes" id="UP000516660"/>
    </source>
</evidence>
<organism evidence="7 8">
    <name type="scientific">Clavibacter zhangzhiyongii</name>
    <dbReference type="NCBI Taxonomy" id="2768071"/>
    <lineage>
        <taxon>Bacteria</taxon>
        <taxon>Bacillati</taxon>
        <taxon>Actinomycetota</taxon>
        <taxon>Actinomycetes</taxon>
        <taxon>Micrococcales</taxon>
        <taxon>Microbacteriaceae</taxon>
        <taxon>Clavibacter</taxon>
    </lineage>
</organism>
<keyword evidence="2" id="KW-0805">Transcription regulation</keyword>
<evidence type="ECO:0000256" key="2">
    <source>
        <dbReference type="ARBA" id="ARBA00023015"/>
    </source>
</evidence>
<dbReference type="SUPFAM" id="SSF48498">
    <property type="entry name" value="Tetracyclin repressor-like, C-terminal domain"/>
    <property type="match status" value="1"/>
</dbReference>
<dbReference type="InterPro" id="IPR036271">
    <property type="entry name" value="Tet_transcr_reg_TetR-rel_C_sf"/>
</dbReference>
<dbReference type="PANTHER" id="PTHR30055:SF234">
    <property type="entry name" value="HTH-TYPE TRANSCRIPTIONAL REGULATOR BETI"/>
    <property type="match status" value="1"/>
</dbReference>
<dbReference type="InterPro" id="IPR050109">
    <property type="entry name" value="HTH-type_TetR-like_transc_reg"/>
</dbReference>
<proteinExistence type="predicted"/>
<dbReference type="InterPro" id="IPR001647">
    <property type="entry name" value="HTH_TetR"/>
</dbReference>
<dbReference type="InterPro" id="IPR039538">
    <property type="entry name" value="BetI_C"/>
</dbReference>
<sequence length="185" mass="19574">MTGSTAEGILTAVEEILTSEGIEGVSIRNVAKRAGVSIGAVQHHHHTKDDLLMAAMDEVGRRFIERVMAATDLAATPLANLAAVSRILGGVDDESRIASVVWLAFASKAATSEAVARAHRDAWLTMERGLTTLLQQVNPLLGENDAAALMALLDGIAIARATETERMTATRAGDIIGAFLDRFKA</sequence>
<dbReference type="Pfam" id="PF00440">
    <property type="entry name" value="TetR_N"/>
    <property type="match status" value="1"/>
</dbReference>
<evidence type="ECO:0000313" key="7">
    <source>
        <dbReference type="EMBL" id="QOD44084.1"/>
    </source>
</evidence>
<dbReference type="Proteomes" id="UP000516660">
    <property type="component" value="Chromosome"/>
</dbReference>
<keyword evidence="3 5" id="KW-0238">DNA-binding</keyword>
<dbReference type="SUPFAM" id="SSF46689">
    <property type="entry name" value="Homeodomain-like"/>
    <property type="match status" value="1"/>
</dbReference>
<dbReference type="GO" id="GO:0000976">
    <property type="term" value="F:transcription cis-regulatory region binding"/>
    <property type="evidence" value="ECO:0007669"/>
    <property type="project" value="TreeGrafter"/>
</dbReference>
<evidence type="ECO:0000256" key="1">
    <source>
        <dbReference type="ARBA" id="ARBA00022491"/>
    </source>
</evidence>
<keyword evidence="4" id="KW-0804">Transcription</keyword>
<dbReference type="RefSeq" id="WP_191148019.1">
    <property type="nucleotide sequence ID" value="NZ_CP061274.1"/>
</dbReference>
<dbReference type="KEGG" id="czh:H9X71_01600"/>
<gene>
    <name evidence="7" type="ORF">H9X71_01600</name>
</gene>
<dbReference type="PRINTS" id="PR00455">
    <property type="entry name" value="HTHTETR"/>
</dbReference>
<keyword evidence="1" id="KW-0678">Repressor</keyword>
<evidence type="ECO:0000256" key="4">
    <source>
        <dbReference type="ARBA" id="ARBA00023163"/>
    </source>
</evidence>
<dbReference type="PROSITE" id="PS50977">
    <property type="entry name" value="HTH_TETR_2"/>
    <property type="match status" value="1"/>
</dbReference>
<evidence type="ECO:0000256" key="5">
    <source>
        <dbReference type="PROSITE-ProRule" id="PRU00335"/>
    </source>
</evidence>
<keyword evidence="8" id="KW-1185">Reference proteome</keyword>
<dbReference type="Gene3D" id="1.10.357.10">
    <property type="entry name" value="Tetracycline Repressor, domain 2"/>
    <property type="match status" value="1"/>
</dbReference>
<reference evidence="7 8" key="1">
    <citation type="submission" date="2020-08" db="EMBL/GenBank/DDBJ databases">
        <title>Description of Clavibacter zhangzhiyonge sp. nov., a phytopathogenic actinobacterium isolated from barley seeds, causing leaf brown spot and decline.</title>
        <authorList>
            <person name="Tian Q."/>
            <person name="Chuan J."/>
            <person name="Zhao W."/>
            <person name="Li X."/>
        </authorList>
    </citation>
    <scope>NUCLEOTIDE SEQUENCE [LARGE SCALE GENOMIC DNA]</scope>
    <source>
        <strain evidence="7 8">DM1</strain>
    </source>
</reference>
<feature type="DNA-binding region" description="H-T-H motif" evidence="5">
    <location>
        <begin position="26"/>
        <end position="45"/>
    </location>
</feature>
<feature type="domain" description="HTH tetR-type" evidence="6">
    <location>
        <begin position="3"/>
        <end position="63"/>
    </location>
</feature>
<dbReference type="InterPro" id="IPR009057">
    <property type="entry name" value="Homeodomain-like_sf"/>
</dbReference>
<name>A0A7L7Z2W1_9MICO</name>
<evidence type="ECO:0000256" key="3">
    <source>
        <dbReference type="ARBA" id="ARBA00023125"/>
    </source>
</evidence>
<dbReference type="AlphaFoldDB" id="A0A7L7Z2W1"/>
<evidence type="ECO:0000259" key="6">
    <source>
        <dbReference type="PROSITE" id="PS50977"/>
    </source>
</evidence>